<keyword evidence="3" id="KW-1185">Reference proteome</keyword>
<keyword evidence="2" id="KW-0413">Isomerase</keyword>
<dbReference type="KEGG" id="btrm:SAMEA390648700031"/>
<dbReference type="SUPFAM" id="SSF52096">
    <property type="entry name" value="ClpP/crotonase"/>
    <property type="match status" value="1"/>
</dbReference>
<sequence>MTAAAEAVLRVQAHDSHWVLTLNRPEKRNALSAELVEQLLHTLDLARAQSVPLLVLQGEGSNFSAGFDFTAYEELSEGDLVLRFVRIETLLQALAYGPYATLALAHGNNFGAGVDLIAACRLRWAAPQSRFRMPGLKFGLALGTRRLAELVGESQAYGLLESTRTFDADEAQRIGFLQGQAGVDEWPARIEQTRADVLALPAASRQWLQTLTRSGNPDGDMAALVRSAAEPGLKARIQAFRAESARKPA</sequence>
<dbReference type="eggNOG" id="COG1024">
    <property type="taxonomic scope" value="Bacteria"/>
</dbReference>
<dbReference type="GeneID" id="56588544"/>
<dbReference type="RefSeq" id="WP_025513441.1">
    <property type="nucleotide sequence ID" value="NZ_CP016340.1"/>
</dbReference>
<proteinExistence type="inferred from homology"/>
<dbReference type="GO" id="GO:0004300">
    <property type="term" value="F:enoyl-CoA hydratase activity"/>
    <property type="evidence" value="ECO:0007669"/>
    <property type="project" value="UniProtKB-EC"/>
</dbReference>
<dbReference type="InterPro" id="IPR029045">
    <property type="entry name" value="ClpP/crotonase-like_dom_sf"/>
</dbReference>
<dbReference type="EMBL" id="LT546645">
    <property type="protein sequence ID" value="SAI65993.1"/>
    <property type="molecule type" value="Genomic_DNA"/>
</dbReference>
<gene>
    <name evidence="2" type="primary">echA6</name>
    <name evidence="2" type="ORF">SAMEA3906487_00031</name>
</gene>
<keyword evidence="2" id="KW-0456">Lyase</keyword>
<dbReference type="STRING" id="123899.SAMEA3906487_00031"/>
<protein>
    <submittedName>
        <fullName evidence="2">Enoyl-CoA hydratase/isomerase</fullName>
        <ecNumber evidence="2">4.2.1.-</ecNumber>
        <ecNumber evidence="2">4.2.1.17</ecNumber>
    </submittedName>
</protein>
<reference evidence="2 3" key="1">
    <citation type="submission" date="2016-04" db="EMBL/GenBank/DDBJ databases">
        <authorList>
            <consortium name="Pathogen Informatics"/>
        </authorList>
    </citation>
    <scope>NUCLEOTIDE SEQUENCE [LARGE SCALE GENOMIC DNA]</scope>
    <source>
        <strain evidence="2 3">H044680328</strain>
    </source>
</reference>
<dbReference type="EC" id="4.2.1.-" evidence="2"/>
<comment type="similarity">
    <text evidence="1">Belongs to the enoyl-CoA hydratase/isomerase family.</text>
</comment>
<accession>A0A157RW11</accession>
<dbReference type="OrthoDB" id="8640486at2"/>
<dbReference type="Proteomes" id="UP000076825">
    <property type="component" value="Chromosome 1"/>
</dbReference>
<evidence type="ECO:0000313" key="3">
    <source>
        <dbReference type="Proteomes" id="UP000076825"/>
    </source>
</evidence>
<dbReference type="CDD" id="cd06558">
    <property type="entry name" value="crotonase-like"/>
    <property type="match status" value="1"/>
</dbReference>
<name>A0A157RW11_9BORD</name>
<evidence type="ECO:0000256" key="1">
    <source>
        <dbReference type="ARBA" id="ARBA00005254"/>
    </source>
</evidence>
<dbReference type="Pfam" id="PF00378">
    <property type="entry name" value="ECH_1"/>
    <property type="match status" value="1"/>
</dbReference>
<dbReference type="PANTHER" id="PTHR42964:SF1">
    <property type="entry name" value="POLYKETIDE BIOSYNTHESIS ENOYL-COA HYDRATASE PKSH-RELATED"/>
    <property type="match status" value="1"/>
</dbReference>
<dbReference type="GO" id="GO:0016853">
    <property type="term" value="F:isomerase activity"/>
    <property type="evidence" value="ECO:0007669"/>
    <property type="project" value="UniProtKB-KW"/>
</dbReference>
<evidence type="ECO:0000313" key="2">
    <source>
        <dbReference type="EMBL" id="SAI65993.1"/>
    </source>
</evidence>
<organism evidence="2 3">
    <name type="scientific">Bordetella trematum</name>
    <dbReference type="NCBI Taxonomy" id="123899"/>
    <lineage>
        <taxon>Bacteria</taxon>
        <taxon>Pseudomonadati</taxon>
        <taxon>Pseudomonadota</taxon>
        <taxon>Betaproteobacteria</taxon>
        <taxon>Burkholderiales</taxon>
        <taxon>Alcaligenaceae</taxon>
        <taxon>Bordetella</taxon>
    </lineage>
</organism>
<dbReference type="AlphaFoldDB" id="A0A157RW11"/>
<dbReference type="PATRIC" id="fig|123899.6.peg.28"/>
<dbReference type="Gene3D" id="3.90.226.10">
    <property type="entry name" value="2-enoyl-CoA Hydratase, Chain A, domain 1"/>
    <property type="match status" value="1"/>
</dbReference>
<dbReference type="PANTHER" id="PTHR42964">
    <property type="entry name" value="ENOYL-COA HYDRATASE"/>
    <property type="match status" value="1"/>
</dbReference>
<dbReference type="InterPro" id="IPR051683">
    <property type="entry name" value="Enoyl-CoA_Hydratase/Isomerase"/>
</dbReference>
<dbReference type="EC" id="4.2.1.17" evidence="2"/>
<dbReference type="InterPro" id="IPR001753">
    <property type="entry name" value="Enoyl-CoA_hydra/iso"/>
</dbReference>